<organism evidence="1 2">
    <name type="scientific">Gibberella nygamai</name>
    <name type="common">Bean root rot disease fungus</name>
    <name type="synonym">Fusarium nygamai</name>
    <dbReference type="NCBI Taxonomy" id="42673"/>
    <lineage>
        <taxon>Eukaryota</taxon>
        <taxon>Fungi</taxon>
        <taxon>Dikarya</taxon>
        <taxon>Ascomycota</taxon>
        <taxon>Pezizomycotina</taxon>
        <taxon>Sordariomycetes</taxon>
        <taxon>Hypocreomycetidae</taxon>
        <taxon>Hypocreales</taxon>
        <taxon>Nectriaceae</taxon>
        <taxon>Fusarium</taxon>
        <taxon>Fusarium fujikuroi species complex</taxon>
    </lineage>
</organism>
<accession>A0A2K0UT66</accession>
<sequence length="73" mass="7796">MPALNAPSAILHYETFGSDGTPMAGAESATPLPNFSLPTSPLYAETAKDTHRAFLMANKISNSACRLKLTMRV</sequence>
<evidence type="ECO:0000313" key="1">
    <source>
        <dbReference type="EMBL" id="PNP60966.1"/>
    </source>
</evidence>
<comment type="caution">
    <text evidence="1">The sequence shown here is derived from an EMBL/GenBank/DDBJ whole genome shotgun (WGS) entry which is preliminary data.</text>
</comment>
<dbReference type="AlphaFoldDB" id="A0A2K0UT66"/>
<dbReference type="OrthoDB" id="408373at2759"/>
<gene>
    <name evidence="1" type="ORF">FNYG_14304</name>
</gene>
<reference evidence="1 2" key="1">
    <citation type="submission" date="2017-06" db="EMBL/GenBank/DDBJ databases">
        <title>Genome of Fusarium nygamai isolate CS10214.</title>
        <authorList>
            <person name="Gardiner D.M."/>
            <person name="Obanor F."/>
            <person name="Kazan K."/>
        </authorList>
    </citation>
    <scope>NUCLEOTIDE SEQUENCE [LARGE SCALE GENOMIC DNA]</scope>
    <source>
        <strain evidence="1 2">CS10214</strain>
    </source>
</reference>
<protein>
    <submittedName>
        <fullName evidence="1">Uncharacterized protein</fullName>
    </submittedName>
</protein>
<dbReference type="Proteomes" id="UP000236664">
    <property type="component" value="Unassembled WGS sequence"/>
</dbReference>
<dbReference type="EMBL" id="MTQA01000326">
    <property type="protein sequence ID" value="PNP60966.1"/>
    <property type="molecule type" value="Genomic_DNA"/>
</dbReference>
<name>A0A2K0UT66_GIBNY</name>
<keyword evidence="2" id="KW-1185">Reference proteome</keyword>
<proteinExistence type="predicted"/>
<evidence type="ECO:0000313" key="2">
    <source>
        <dbReference type="Proteomes" id="UP000236664"/>
    </source>
</evidence>